<feature type="compositionally biased region" description="Low complexity" evidence="6">
    <location>
        <begin position="657"/>
        <end position="684"/>
    </location>
</feature>
<evidence type="ECO:0000256" key="3">
    <source>
        <dbReference type="ARBA" id="ARBA00023125"/>
    </source>
</evidence>
<feature type="compositionally biased region" description="Acidic residues" evidence="6">
    <location>
        <begin position="176"/>
        <end position="192"/>
    </location>
</feature>
<dbReference type="PANTHER" id="PTHR31845:SF32">
    <property type="entry name" value="MISCELLANEOUS ZN(II)2CYS6 TRANSCRIPTION FACTOR (EUROFUNG)-RELATED"/>
    <property type="match status" value="1"/>
</dbReference>
<feature type="domain" description="Zn(2)-C6 fungal-type" evidence="7">
    <location>
        <begin position="78"/>
        <end position="110"/>
    </location>
</feature>
<keyword evidence="9" id="KW-1185">Reference proteome</keyword>
<evidence type="ECO:0000256" key="5">
    <source>
        <dbReference type="ARBA" id="ARBA00023242"/>
    </source>
</evidence>
<dbReference type="PROSITE" id="PS00463">
    <property type="entry name" value="ZN2_CY6_FUNGAL_1"/>
    <property type="match status" value="1"/>
</dbReference>
<evidence type="ECO:0000256" key="2">
    <source>
        <dbReference type="ARBA" id="ARBA00023015"/>
    </source>
</evidence>
<keyword evidence="5" id="KW-0539">Nucleus</keyword>
<feature type="compositionally biased region" description="Low complexity" evidence="6">
    <location>
        <begin position="28"/>
        <end position="73"/>
    </location>
</feature>
<name>A0ABP0CMN1_9PEZI</name>
<gene>
    <name evidence="8" type="ORF">SEUCBS140593_008265</name>
</gene>
<evidence type="ECO:0000256" key="6">
    <source>
        <dbReference type="SAM" id="MobiDB-lite"/>
    </source>
</evidence>
<evidence type="ECO:0000259" key="7">
    <source>
        <dbReference type="PROSITE" id="PS00463"/>
    </source>
</evidence>
<organism evidence="8 9">
    <name type="scientific">Sporothrix eucalyptigena</name>
    <dbReference type="NCBI Taxonomy" id="1812306"/>
    <lineage>
        <taxon>Eukaryota</taxon>
        <taxon>Fungi</taxon>
        <taxon>Dikarya</taxon>
        <taxon>Ascomycota</taxon>
        <taxon>Pezizomycotina</taxon>
        <taxon>Sordariomycetes</taxon>
        <taxon>Sordariomycetidae</taxon>
        <taxon>Ophiostomatales</taxon>
        <taxon>Ophiostomataceae</taxon>
        <taxon>Sporothrix</taxon>
    </lineage>
</organism>
<dbReference type="PANTHER" id="PTHR31845">
    <property type="entry name" value="FINGER DOMAIN PROTEIN, PUTATIVE-RELATED"/>
    <property type="match status" value="1"/>
</dbReference>
<sequence length="779" mass="83606">MLNLMGEVTRRAGQAQSQSTAGRSLPTPNSQATSQASTSPSVTMPTPAHATSTTQSQTQSLSAPVSAPASASRRANKACTNCARIKCKCIPRVDVPGYGCERCHRLGKTCEPSVTTTTATPRKVRAAAAPRPRMSTSRSARLEAKLNDLVDLLRNTHAAPQAEATAGATAPATTAPEEDDDASSSSSGDDDSPQSAATGGAATTTVTDPSTLPDVDDPTADTSPEDLLPHEAEACLRRFTEDMLPLAPFVSLSGPDVTVRRLRRQYPFLWRCIKAAACIHPAHRIRAASQARSAIVRRVVEQGERSLDALLGLLTFVTWVHLSTKDRFHRNFATVVAQLAVCVAWDLGLTMPPLLEPSTQAQRFVPVVQIPGIPASMWKTQRTMEERRAVLGVYLVTSATSQMFRSADGLRWSPYLEQVLGEVQSQNSDPQDKTLVRHVKIQLLINQVRYASTGGHGGMTGSGSGVAGGSMYRSFGSGPTQLPGPYMDSLRAQLDDIVGVVDGTSPAFENFTTHNLYHFAILAIHESVLARKPQTGGTGMPGQAGSGPGIGWLPDLQRFEIYQRCLTSVHAWLERLFAWPLSFYVCLPSGTYLQMFYVLVCLHKLTTLKDPAWNVEAVRGVMDLFPTMDRILDMCHELRAMMAAQLEGTAVAAGGRPSANTGPAAAGPGNTPTSGIGTASASTTSVIEEDDQDPILVAIRKFSTLKVIWQNEMVAQERERQEAAAAHATGPLLVDGQPVADSVGLDTPMVGATDFFSNYSLDVLNYFHAMPDVTDLSWP</sequence>
<dbReference type="Proteomes" id="UP001642482">
    <property type="component" value="Unassembled WGS sequence"/>
</dbReference>
<dbReference type="InterPro" id="IPR051089">
    <property type="entry name" value="prtT"/>
</dbReference>
<feature type="compositionally biased region" description="Low complexity" evidence="6">
    <location>
        <begin position="114"/>
        <end position="139"/>
    </location>
</feature>
<evidence type="ECO:0000313" key="8">
    <source>
        <dbReference type="EMBL" id="CAK7232454.1"/>
    </source>
</evidence>
<accession>A0ABP0CMN1</accession>
<feature type="region of interest" description="Disordered" evidence="6">
    <location>
        <begin position="654"/>
        <end position="684"/>
    </location>
</feature>
<comment type="subcellular location">
    <subcellularLocation>
        <location evidence="1">Nucleus</location>
    </subcellularLocation>
</comment>
<keyword evidence="2" id="KW-0805">Transcription regulation</keyword>
<feature type="region of interest" description="Disordered" evidence="6">
    <location>
        <begin position="160"/>
        <end position="227"/>
    </location>
</feature>
<dbReference type="InterPro" id="IPR001138">
    <property type="entry name" value="Zn2Cys6_DnaBD"/>
</dbReference>
<feature type="region of interest" description="Disordered" evidence="6">
    <location>
        <begin position="114"/>
        <end position="141"/>
    </location>
</feature>
<evidence type="ECO:0000256" key="1">
    <source>
        <dbReference type="ARBA" id="ARBA00004123"/>
    </source>
</evidence>
<evidence type="ECO:0000313" key="9">
    <source>
        <dbReference type="Proteomes" id="UP001642482"/>
    </source>
</evidence>
<comment type="caution">
    <text evidence="8">The sequence shown here is derived from an EMBL/GenBank/DDBJ whole genome shotgun (WGS) entry which is preliminary data.</text>
</comment>
<keyword evidence="3" id="KW-0238">DNA-binding</keyword>
<feature type="region of interest" description="Disordered" evidence="6">
    <location>
        <begin position="1"/>
        <end position="73"/>
    </location>
</feature>
<feature type="compositionally biased region" description="Low complexity" evidence="6">
    <location>
        <begin position="160"/>
        <end position="175"/>
    </location>
</feature>
<feature type="compositionally biased region" description="Low complexity" evidence="6">
    <location>
        <begin position="196"/>
        <end position="205"/>
    </location>
</feature>
<dbReference type="EMBL" id="CAWUHD010000112">
    <property type="protein sequence ID" value="CAK7232454.1"/>
    <property type="molecule type" value="Genomic_DNA"/>
</dbReference>
<reference evidence="8 9" key="1">
    <citation type="submission" date="2024-01" db="EMBL/GenBank/DDBJ databases">
        <authorList>
            <person name="Allen C."/>
            <person name="Tagirdzhanova G."/>
        </authorList>
    </citation>
    <scope>NUCLEOTIDE SEQUENCE [LARGE SCALE GENOMIC DNA]</scope>
</reference>
<evidence type="ECO:0000256" key="4">
    <source>
        <dbReference type="ARBA" id="ARBA00023163"/>
    </source>
</evidence>
<protein>
    <recommendedName>
        <fullName evidence="7">Zn(2)-C6 fungal-type domain-containing protein</fullName>
    </recommendedName>
</protein>
<proteinExistence type="predicted"/>
<keyword evidence="4" id="KW-0804">Transcription</keyword>